<dbReference type="GO" id="GO:0005524">
    <property type="term" value="F:ATP binding"/>
    <property type="evidence" value="ECO:0007669"/>
    <property type="project" value="UniProtKB-KW"/>
</dbReference>
<comment type="catalytic activity">
    <reaction evidence="12 15">
        <text>Couples ATP hydrolysis with the unwinding of duplex DNA by translocating in the 3'-5' direction.</text>
        <dbReference type="EC" id="5.6.2.4"/>
    </reaction>
</comment>
<dbReference type="SMART" id="SM00487">
    <property type="entry name" value="DEXDc"/>
    <property type="match status" value="1"/>
</dbReference>
<dbReference type="InterPro" id="IPR011545">
    <property type="entry name" value="DEAD/DEAH_box_helicase_dom"/>
</dbReference>
<evidence type="ECO:0000313" key="18">
    <source>
        <dbReference type="EMBL" id="SHJ04640.1"/>
    </source>
</evidence>
<dbReference type="AlphaFoldDB" id="A0A1M6G405"/>
<dbReference type="RefSeq" id="WP_073026256.1">
    <property type="nucleotide sequence ID" value="NZ_FQZS01000014.1"/>
</dbReference>
<dbReference type="PANTHER" id="PTHR47964:SF1">
    <property type="entry name" value="ATP-DEPENDENT DNA HELICASE HOMOLOG RECG, CHLOROPLASTIC"/>
    <property type="match status" value="1"/>
</dbReference>
<dbReference type="PROSITE" id="PS51192">
    <property type="entry name" value="HELICASE_ATP_BIND_1"/>
    <property type="match status" value="1"/>
</dbReference>
<keyword evidence="7 15" id="KW-0067">ATP-binding</keyword>
<gene>
    <name evidence="18" type="ORF">SAMN02745176_02212</name>
</gene>
<dbReference type="OrthoDB" id="9804325at2"/>
<dbReference type="Gene3D" id="3.40.50.300">
    <property type="entry name" value="P-loop containing nucleotide triphosphate hydrolases"/>
    <property type="match status" value="2"/>
</dbReference>
<dbReference type="InterPro" id="IPR047112">
    <property type="entry name" value="RecG/Mfd"/>
</dbReference>
<evidence type="ECO:0000259" key="17">
    <source>
        <dbReference type="PROSITE" id="PS51194"/>
    </source>
</evidence>
<dbReference type="Gene3D" id="2.40.50.140">
    <property type="entry name" value="Nucleic acid-binding proteins"/>
    <property type="match status" value="1"/>
</dbReference>
<dbReference type="InterPro" id="IPR012340">
    <property type="entry name" value="NA-bd_OB-fold"/>
</dbReference>
<organism evidence="18 19">
    <name type="scientific">Lutispora thermophila DSM 19022</name>
    <dbReference type="NCBI Taxonomy" id="1122184"/>
    <lineage>
        <taxon>Bacteria</taxon>
        <taxon>Bacillati</taxon>
        <taxon>Bacillota</taxon>
        <taxon>Clostridia</taxon>
        <taxon>Lutisporales</taxon>
        <taxon>Lutisporaceae</taxon>
        <taxon>Lutispora</taxon>
    </lineage>
</organism>
<evidence type="ECO:0000256" key="11">
    <source>
        <dbReference type="ARBA" id="ARBA00023235"/>
    </source>
</evidence>
<evidence type="ECO:0000256" key="15">
    <source>
        <dbReference type="RuleBase" id="RU363016"/>
    </source>
</evidence>
<dbReference type="GO" id="GO:0016887">
    <property type="term" value="F:ATP hydrolysis activity"/>
    <property type="evidence" value="ECO:0007669"/>
    <property type="project" value="RHEA"/>
</dbReference>
<evidence type="ECO:0000256" key="14">
    <source>
        <dbReference type="ARBA" id="ARBA00048988"/>
    </source>
</evidence>
<keyword evidence="19" id="KW-1185">Reference proteome</keyword>
<dbReference type="PANTHER" id="PTHR47964">
    <property type="entry name" value="ATP-DEPENDENT DNA HELICASE HOMOLOG RECG, CHLOROPLASTIC"/>
    <property type="match status" value="1"/>
</dbReference>
<dbReference type="PROSITE" id="PS51194">
    <property type="entry name" value="HELICASE_CTER"/>
    <property type="match status" value="1"/>
</dbReference>
<reference evidence="18 19" key="1">
    <citation type="submission" date="2016-11" db="EMBL/GenBank/DDBJ databases">
        <authorList>
            <person name="Jaros S."/>
            <person name="Januszkiewicz K."/>
            <person name="Wedrychowicz H."/>
        </authorList>
    </citation>
    <scope>NUCLEOTIDE SEQUENCE [LARGE SCALE GENOMIC DNA]</scope>
    <source>
        <strain evidence="18 19">DSM 19022</strain>
    </source>
</reference>
<name>A0A1M6G405_9FIRM</name>
<evidence type="ECO:0000256" key="4">
    <source>
        <dbReference type="ARBA" id="ARBA00022763"/>
    </source>
</evidence>
<dbReference type="NCBIfam" id="NF008165">
    <property type="entry name" value="PRK10917.1-3"/>
    <property type="match status" value="1"/>
</dbReference>
<dbReference type="SUPFAM" id="SSF50249">
    <property type="entry name" value="Nucleic acid-binding proteins"/>
    <property type="match status" value="1"/>
</dbReference>
<dbReference type="GO" id="GO:0006281">
    <property type="term" value="P:DNA repair"/>
    <property type="evidence" value="ECO:0007669"/>
    <property type="project" value="UniProtKB-UniRule"/>
</dbReference>
<comment type="catalytic activity">
    <reaction evidence="14 15">
        <text>ATP + H2O = ADP + phosphate + H(+)</text>
        <dbReference type="Rhea" id="RHEA:13065"/>
        <dbReference type="ChEBI" id="CHEBI:15377"/>
        <dbReference type="ChEBI" id="CHEBI:15378"/>
        <dbReference type="ChEBI" id="CHEBI:30616"/>
        <dbReference type="ChEBI" id="CHEBI:43474"/>
        <dbReference type="ChEBI" id="CHEBI:456216"/>
        <dbReference type="EC" id="5.6.2.4"/>
    </reaction>
</comment>
<dbReference type="GO" id="GO:0043138">
    <property type="term" value="F:3'-5' DNA helicase activity"/>
    <property type="evidence" value="ECO:0007669"/>
    <property type="project" value="UniProtKB-EC"/>
</dbReference>
<dbReference type="NCBIfam" id="TIGR00643">
    <property type="entry name" value="recG"/>
    <property type="match status" value="1"/>
</dbReference>
<evidence type="ECO:0000256" key="8">
    <source>
        <dbReference type="ARBA" id="ARBA00023125"/>
    </source>
</evidence>
<dbReference type="GO" id="GO:0006310">
    <property type="term" value="P:DNA recombination"/>
    <property type="evidence" value="ECO:0007669"/>
    <property type="project" value="UniProtKB-UniRule"/>
</dbReference>
<dbReference type="STRING" id="1122184.SAMN02745176_02212"/>
<evidence type="ECO:0000256" key="10">
    <source>
        <dbReference type="ARBA" id="ARBA00023204"/>
    </source>
</evidence>
<dbReference type="InterPro" id="IPR014001">
    <property type="entry name" value="Helicase_ATP-bd"/>
</dbReference>
<dbReference type="Pfam" id="PF00271">
    <property type="entry name" value="Helicase_C"/>
    <property type="match status" value="1"/>
</dbReference>
<evidence type="ECO:0000256" key="9">
    <source>
        <dbReference type="ARBA" id="ARBA00023172"/>
    </source>
</evidence>
<keyword evidence="4 15" id="KW-0227">DNA damage</keyword>
<dbReference type="SMART" id="SM00490">
    <property type="entry name" value="HELICc"/>
    <property type="match status" value="2"/>
</dbReference>
<dbReference type="GO" id="GO:0003677">
    <property type="term" value="F:DNA binding"/>
    <property type="evidence" value="ECO:0007669"/>
    <property type="project" value="UniProtKB-KW"/>
</dbReference>
<proteinExistence type="inferred from homology"/>
<dbReference type="CDD" id="cd04488">
    <property type="entry name" value="RecG_wedge_OBF"/>
    <property type="match status" value="1"/>
</dbReference>
<dbReference type="InterPro" id="IPR027417">
    <property type="entry name" value="P-loop_NTPase"/>
</dbReference>
<accession>A0A1M6G405</accession>
<dbReference type="InterPro" id="IPR004609">
    <property type="entry name" value="ATP-dep_DNA_helicase_RecG"/>
</dbReference>
<dbReference type="Pfam" id="PF00270">
    <property type="entry name" value="DEAD"/>
    <property type="match status" value="1"/>
</dbReference>
<evidence type="ECO:0000256" key="1">
    <source>
        <dbReference type="ARBA" id="ARBA00007504"/>
    </source>
</evidence>
<evidence type="ECO:0000256" key="13">
    <source>
        <dbReference type="ARBA" id="ARBA00034808"/>
    </source>
</evidence>
<keyword evidence="9 15" id="KW-0233">DNA recombination</keyword>
<evidence type="ECO:0000259" key="16">
    <source>
        <dbReference type="PROSITE" id="PS51192"/>
    </source>
</evidence>
<keyword evidence="3 15" id="KW-0547">Nucleotide-binding</keyword>
<dbReference type="Pfam" id="PF19833">
    <property type="entry name" value="RecG_dom3_C"/>
    <property type="match status" value="1"/>
</dbReference>
<evidence type="ECO:0000256" key="12">
    <source>
        <dbReference type="ARBA" id="ARBA00034617"/>
    </source>
</evidence>
<dbReference type="InterPro" id="IPR033454">
    <property type="entry name" value="RecG_wedge"/>
</dbReference>
<comment type="similarity">
    <text evidence="1 15">Belongs to the helicase family. RecG subfamily.</text>
</comment>
<evidence type="ECO:0000256" key="6">
    <source>
        <dbReference type="ARBA" id="ARBA00022806"/>
    </source>
</evidence>
<evidence type="ECO:0000256" key="2">
    <source>
        <dbReference type="ARBA" id="ARBA00017846"/>
    </source>
</evidence>
<dbReference type="SUPFAM" id="SSF52540">
    <property type="entry name" value="P-loop containing nucleoside triphosphate hydrolases"/>
    <property type="match status" value="2"/>
</dbReference>
<evidence type="ECO:0000256" key="3">
    <source>
        <dbReference type="ARBA" id="ARBA00022741"/>
    </source>
</evidence>
<evidence type="ECO:0000313" key="19">
    <source>
        <dbReference type="Proteomes" id="UP000184442"/>
    </source>
</evidence>
<keyword evidence="8" id="KW-0238">DNA-binding</keyword>
<dbReference type="EMBL" id="FQZS01000014">
    <property type="protein sequence ID" value="SHJ04640.1"/>
    <property type="molecule type" value="Genomic_DNA"/>
</dbReference>
<dbReference type="NCBIfam" id="NF008168">
    <property type="entry name" value="PRK10917.2-2"/>
    <property type="match status" value="1"/>
</dbReference>
<feature type="domain" description="Helicase ATP-binding" evidence="16">
    <location>
        <begin position="274"/>
        <end position="437"/>
    </location>
</feature>
<dbReference type="CDD" id="cd17992">
    <property type="entry name" value="DEXHc_RecG"/>
    <property type="match status" value="1"/>
</dbReference>
<protein>
    <recommendedName>
        <fullName evidence="2 15">ATP-dependent DNA helicase RecG</fullName>
        <ecNumber evidence="13 15">5.6.2.4</ecNumber>
    </recommendedName>
</protein>
<evidence type="ECO:0000256" key="7">
    <source>
        <dbReference type="ARBA" id="ARBA00022840"/>
    </source>
</evidence>
<sequence length="688" mass="78207">MNKLDENVQVLKGIGSFKAKLLLKLGIRTIGDLVYYFPKRYKDKSIITNIRDLMPDEFYNIKGTIQAKATESRSKKGLLITKYVVSDGTGSLVIIFYNNKYAKALFKPGDTIIFSGKTSLINNYISMECPEYEKISSNNINAFRIVPEYGLTEGLSQKEMRKAVYYALEYIDNTIEEVFPSDFRTKFKIAEINFSLRNIHFPDTQKNLQLALRRLKFQEVFFLQSYIIRLRGISTDQDTGIEFRATEEVKAFVSKLPYKLTGAQQRVLEEVLTDMSKPKVMNRLIQGDVGSGKTVIAFLALLNCVKSGYQGVMMAPTEILAAQHFETIKGYIELGLEDINVALLTGSMKTSQKKEVLENINNGKINIVIGTHALLSDGVEFNNLGLVITDEQHRFGVRQRAVLKSKGVNPDVLVMSATPIPRTLSLVLYGDLDISVIDELPPNRKKVETYFIGSDKRERLYNFVKKHIDEGRQAYIVCPLVEESDKLEINSAKEYCDNIKKSYFKDYNIGLIYGKMKNEDKDKIMESFKNGEIHIIVSTTVIEVGINVPNATIMLIENAERFGLAQLHQLRGRVGRGSHQSYCVLISDSDSQSVRDRLKFMTKTNDGFLIAKKDLETRGSGEILGTKQHGLPEFKLVDLSKDHEIIKTSKEAIVYLYRQNKIKECDYHKLEKYLDDEYAKITEEIALN</sequence>
<keyword evidence="11" id="KW-0413">Isomerase</keyword>
<dbReference type="Pfam" id="PF17191">
    <property type="entry name" value="RecG_wedge"/>
    <property type="match status" value="1"/>
</dbReference>
<keyword evidence="6 15" id="KW-0347">Helicase</keyword>
<keyword evidence="10 15" id="KW-0234">DNA repair</keyword>
<dbReference type="EC" id="5.6.2.4" evidence="13 15"/>
<keyword evidence="5 15" id="KW-0378">Hydrolase</keyword>
<evidence type="ECO:0000256" key="5">
    <source>
        <dbReference type="ARBA" id="ARBA00022801"/>
    </source>
</evidence>
<dbReference type="Proteomes" id="UP000184442">
    <property type="component" value="Unassembled WGS sequence"/>
</dbReference>
<feature type="domain" description="Helicase C-terminal" evidence="17">
    <location>
        <begin position="456"/>
        <end position="616"/>
    </location>
</feature>
<comment type="function">
    <text evidence="15">Plays a critical role in recombination and DNA repair. Helps process Holliday junction intermediates to mature products by catalyzing branch migration. Has replication fork regression activity, unwinds stalled or blocked replication forks to make a HJ that can be resolved. Has a DNA unwinding activity characteristic of a DNA helicase with 3'-5' polarity.</text>
</comment>
<dbReference type="InterPro" id="IPR001650">
    <property type="entry name" value="Helicase_C-like"/>
</dbReference>
<dbReference type="CDD" id="cd18811">
    <property type="entry name" value="SF2_C_RecG"/>
    <property type="match status" value="1"/>
</dbReference>
<dbReference type="InterPro" id="IPR045562">
    <property type="entry name" value="RecG_dom3_C"/>
</dbReference>